<proteinExistence type="inferred from homology"/>
<evidence type="ECO:0000313" key="7">
    <source>
        <dbReference type="Proteomes" id="UP000065473"/>
    </source>
</evidence>
<evidence type="ECO:0000256" key="1">
    <source>
        <dbReference type="ARBA" id="ARBA00007287"/>
    </source>
</evidence>
<organism evidence="4 7">
    <name type="scientific">Sulfolobus acidocaldarius</name>
    <dbReference type="NCBI Taxonomy" id="2285"/>
    <lineage>
        <taxon>Archaea</taxon>
        <taxon>Thermoproteota</taxon>
        <taxon>Thermoprotei</taxon>
        <taxon>Sulfolobales</taxon>
        <taxon>Sulfolobaceae</taxon>
        <taxon>Sulfolobus</taxon>
    </lineage>
</organism>
<dbReference type="SMR" id="A0A0U3FMH2"/>
<dbReference type="InterPro" id="IPR021586">
    <property type="entry name" value="Tscrpt_reg_TrmB_C"/>
</dbReference>
<dbReference type="InterPro" id="IPR036390">
    <property type="entry name" value="WH_DNA-bd_sf"/>
</dbReference>
<dbReference type="SUPFAM" id="SSF159071">
    <property type="entry name" value="TrmB C-terminal domain-like"/>
    <property type="match status" value="1"/>
</dbReference>
<dbReference type="Proteomes" id="UP000065473">
    <property type="component" value="Chromosome"/>
</dbReference>
<reference evidence="6 7" key="1">
    <citation type="submission" date="2015-12" db="EMBL/GenBank/DDBJ databases">
        <title>A stable core within a dynamic pangenome in Sulfolobus acidocaldarius.</title>
        <authorList>
            <person name="Anderson R."/>
            <person name="Kouris A."/>
            <person name="Seward C."/>
            <person name="Campbell K."/>
            <person name="Whitaker R."/>
        </authorList>
    </citation>
    <scope>NUCLEOTIDE SEQUENCE [LARGE SCALE GENOMIC DNA]</scope>
    <source>
        <strain evidence="4 7">GG12-C01-09</strain>
        <strain evidence="5 6">NG05B_CO5_07</strain>
    </source>
</reference>
<comment type="similarity">
    <text evidence="1">Belongs to the transcriptional regulator TrmB family.</text>
</comment>
<name>A0A0U3FMH2_9CREN</name>
<dbReference type="PANTHER" id="PTHR34293:SF1">
    <property type="entry name" value="HTH-TYPE TRANSCRIPTIONAL REGULATOR TRMBL2"/>
    <property type="match status" value="1"/>
</dbReference>
<evidence type="ECO:0000259" key="3">
    <source>
        <dbReference type="Pfam" id="PF11495"/>
    </source>
</evidence>
<sequence length="349" mass="40278">MFEVNDEFIDALTVLGISKKEALVFAYLTYKGGATAKEMISDLYIHQPQLYNILLSLERKGLIYVQNSKPKFYIPARLNIVLEKIDQEQTKRKHVILEQIKKLETNHRKSQGMMWMTKSTENVLNNCISVITSAKNELYVEIPNNYLQKLISYIIKVAESGVKTYLNIYPNVDEFLVNKLLESKVMEVKVHSLGHFFLVSADAEESVFMPRVMSLSTNPNIYSYVFRDSTMSLFFIHYYFEGWRTSRTVYRKAVTQSDFPMIFSAHRFATWEIMKAKEQGLRLKVKVDGVITRTGENVELFGYPNNVNISSEVINFELVEERSGRSYLIGGDNALVEDVSAEKIEVYTQ</sequence>
<dbReference type="Gene3D" id="1.10.10.10">
    <property type="entry name" value="Winged helix-like DNA-binding domain superfamily/Winged helix DNA-binding domain"/>
    <property type="match status" value="1"/>
</dbReference>
<dbReference type="AlphaFoldDB" id="A0A0U3FMH2"/>
<dbReference type="Pfam" id="PF01978">
    <property type="entry name" value="TrmB"/>
    <property type="match status" value="1"/>
</dbReference>
<dbReference type="SUPFAM" id="SSF46785">
    <property type="entry name" value="Winged helix' DNA-binding domain"/>
    <property type="match status" value="1"/>
</dbReference>
<gene>
    <name evidence="4" type="ORF">ATY89_00690</name>
    <name evidence="5" type="ORF">ATZ20_03730</name>
</gene>
<evidence type="ECO:0000313" key="4">
    <source>
        <dbReference type="EMBL" id="ALU28627.1"/>
    </source>
</evidence>
<dbReference type="RefSeq" id="WP_011278010.1">
    <property type="nucleotide sequence ID" value="NZ_BHWZ01000002.1"/>
</dbReference>
<dbReference type="PaxDb" id="1435377-SUSAZ_05525"/>
<dbReference type="EMBL" id="CP013695">
    <property type="protein sequence ID" value="ALU31342.1"/>
    <property type="molecule type" value="Genomic_DNA"/>
</dbReference>
<dbReference type="GeneID" id="14551666"/>
<evidence type="ECO:0000313" key="5">
    <source>
        <dbReference type="EMBL" id="ALU31342.1"/>
    </source>
</evidence>
<dbReference type="OrthoDB" id="30795at2157"/>
<feature type="domain" description="Transcription regulator TrmB C-terminal" evidence="3">
    <location>
        <begin position="114"/>
        <end position="348"/>
    </location>
</feature>
<dbReference type="Proteomes" id="UP000060043">
    <property type="component" value="Chromosome"/>
</dbReference>
<dbReference type="CDD" id="cd09124">
    <property type="entry name" value="PLDc_like_TrmB_middle"/>
    <property type="match status" value="1"/>
</dbReference>
<dbReference type="EMBL" id="CP013694">
    <property type="protein sequence ID" value="ALU28627.1"/>
    <property type="molecule type" value="Genomic_DNA"/>
</dbReference>
<evidence type="ECO:0000259" key="2">
    <source>
        <dbReference type="Pfam" id="PF01978"/>
    </source>
</evidence>
<accession>A0A0U3FMH2</accession>
<dbReference type="InterPro" id="IPR002831">
    <property type="entry name" value="Tscrpt_reg_TrmB_N"/>
</dbReference>
<dbReference type="InterPro" id="IPR036388">
    <property type="entry name" value="WH-like_DNA-bd_sf"/>
</dbReference>
<dbReference type="Pfam" id="PF11495">
    <property type="entry name" value="Regulator_TrmB"/>
    <property type="match status" value="1"/>
</dbReference>
<protein>
    <submittedName>
        <fullName evidence="4">MerR family transcriptional regulator</fullName>
    </submittedName>
</protein>
<dbReference type="PANTHER" id="PTHR34293">
    <property type="entry name" value="HTH-TYPE TRANSCRIPTIONAL REGULATOR TRMBL2"/>
    <property type="match status" value="1"/>
</dbReference>
<dbReference type="InterPro" id="IPR051797">
    <property type="entry name" value="TrmB-like"/>
</dbReference>
<evidence type="ECO:0000313" key="6">
    <source>
        <dbReference type="Proteomes" id="UP000060043"/>
    </source>
</evidence>
<dbReference type="OMA" id="YIETYEQ"/>
<dbReference type="STRING" id="1435377.SUSAZ_05525"/>
<feature type="domain" description="Transcription regulator TrmB N-terminal" evidence="2">
    <location>
        <begin position="12"/>
        <end position="76"/>
    </location>
</feature>